<name>A0A382QMJ1_9ZZZZ</name>
<dbReference type="SUPFAM" id="SSF101898">
    <property type="entry name" value="NHL repeat"/>
    <property type="match status" value="1"/>
</dbReference>
<dbReference type="InterPro" id="IPR011042">
    <property type="entry name" value="6-blade_b-propeller_TolB-like"/>
</dbReference>
<feature type="domain" description="DUF7133" evidence="1">
    <location>
        <begin position="1"/>
        <end position="125"/>
    </location>
</feature>
<organism evidence="2">
    <name type="scientific">marine metagenome</name>
    <dbReference type="NCBI Taxonomy" id="408172"/>
    <lineage>
        <taxon>unclassified sequences</taxon>
        <taxon>metagenomes</taxon>
        <taxon>ecological metagenomes</taxon>
    </lineage>
</organism>
<protein>
    <recommendedName>
        <fullName evidence="1">DUF7133 domain-containing protein</fullName>
    </recommendedName>
</protein>
<feature type="non-terminal residue" evidence="2">
    <location>
        <position position="331"/>
    </location>
</feature>
<dbReference type="PANTHER" id="PTHR33546:SF1">
    <property type="entry name" value="LARGE, MULTIFUNCTIONAL SECRETED PROTEIN"/>
    <property type="match status" value="1"/>
</dbReference>
<dbReference type="Gene3D" id="2.120.10.30">
    <property type="entry name" value="TolB, C-terminal domain"/>
    <property type="match status" value="1"/>
</dbReference>
<dbReference type="AlphaFoldDB" id="A0A382QMJ1"/>
<dbReference type="EMBL" id="UINC01115249">
    <property type="protein sequence ID" value="SVC86135.1"/>
    <property type="molecule type" value="Genomic_DNA"/>
</dbReference>
<feature type="domain" description="DUF7133" evidence="1">
    <location>
        <begin position="148"/>
        <end position="249"/>
    </location>
</feature>
<feature type="non-terminal residue" evidence="2">
    <location>
        <position position="1"/>
    </location>
</feature>
<evidence type="ECO:0000313" key="2">
    <source>
        <dbReference type="EMBL" id="SVC86135.1"/>
    </source>
</evidence>
<sequence length="331" mass="36648">GGVLVAAAPELLFLKDTDGDDKADVRIRLAQGVSSADTHHTANGLTMGPAGWLYWSRGVFHVTNMETPTKTFRSTRSGVYRFNPRTFEIEFHFPIGPNPHGNSFDRWGFHYATDGTSGTGSYVSIGKGMGSPKQFYQKRVRPVPASGILSSSHFPPAHEGNFLICNAIGFLGVLQHKFYYDGADINVQEVDPIVVSTDPNFRPSDIEVGGDGALYIADWHNALIGHMQHNMRDPNRDDTHGRVYRVTYKGRPLAKPAKMRGKPVTQVLEFLKAPDNGTRYRARLELSGRNTAEVVAAVDKFAAKLDSKKDTQVLLECLWVNEEHQNINAPL</sequence>
<proteinExistence type="predicted"/>
<dbReference type="Pfam" id="PF23500">
    <property type="entry name" value="DUF7133"/>
    <property type="match status" value="2"/>
</dbReference>
<reference evidence="2" key="1">
    <citation type="submission" date="2018-05" db="EMBL/GenBank/DDBJ databases">
        <authorList>
            <person name="Lanie J.A."/>
            <person name="Ng W.-L."/>
            <person name="Kazmierczak K.M."/>
            <person name="Andrzejewski T.M."/>
            <person name="Davidsen T.M."/>
            <person name="Wayne K.J."/>
            <person name="Tettelin H."/>
            <person name="Glass J.I."/>
            <person name="Rusch D."/>
            <person name="Podicherti R."/>
            <person name="Tsui H.-C.T."/>
            <person name="Winkler M.E."/>
        </authorList>
    </citation>
    <scope>NUCLEOTIDE SEQUENCE</scope>
</reference>
<evidence type="ECO:0000259" key="1">
    <source>
        <dbReference type="Pfam" id="PF23500"/>
    </source>
</evidence>
<gene>
    <name evidence="2" type="ORF">METZ01_LOCUS338989</name>
</gene>
<dbReference type="PANTHER" id="PTHR33546">
    <property type="entry name" value="LARGE, MULTIFUNCTIONAL SECRETED PROTEIN-RELATED"/>
    <property type="match status" value="1"/>
</dbReference>
<accession>A0A382QMJ1</accession>
<dbReference type="InterPro" id="IPR055557">
    <property type="entry name" value="DUF7133"/>
</dbReference>